<feature type="transmembrane region" description="Helical" evidence="1">
    <location>
        <begin position="79"/>
        <end position="100"/>
    </location>
</feature>
<evidence type="ECO:0000256" key="1">
    <source>
        <dbReference type="SAM" id="Phobius"/>
    </source>
</evidence>
<proteinExistence type="predicted"/>
<dbReference type="Proteomes" id="UP000270581">
    <property type="component" value="Unassembled WGS sequence"/>
</dbReference>
<keyword evidence="1" id="KW-1133">Transmembrane helix</keyword>
<keyword evidence="1" id="KW-0812">Transmembrane</keyword>
<evidence type="ECO:0000313" key="2">
    <source>
        <dbReference type="EMBL" id="RNJ26067.1"/>
    </source>
</evidence>
<reference evidence="2 3" key="1">
    <citation type="submission" date="2018-11" db="EMBL/GenBank/DDBJ databases">
        <title>Genome sequences of Natronomonas sp. CBA1133.</title>
        <authorList>
            <person name="Roh S.W."/>
            <person name="Cha I.-T."/>
        </authorList>
    </citation>
    <scope>NUCLEOTIDE SEQUENCE [LARGE SCALE GENOMIC DNA]</scope>
    <source>
        <strain evidence="2 3">CBA1133</strain>
    </source>
</reference>
<accession>A0AAJ4R897</accession>
<keyword evidence="3" id="KW-1185">Reference proteome</keyword>
<evidence type="ECO:0000313" key="3">
    <source>
        <dbReference type="Proteomes" id="UP000270581"/>
    </source>
</evidence>
<gene>
    <name evidence="2" type="ORF">Nmn1133_04785</name>
</gene>
<name>A0AAJ4R897_9EURY</name>
<keyword evidence="1" id="KW-0472">Membrane</keyword>
<comment type="caution">
    <text evidence="2">The sequence shown here is derived from an EMBL/GenBank/DDBJ whole genome shotgun (WGS) entry which is preliminary data.</text>
</comment>
<sequence>MNSWILAAQAATAVTLLLLSVLVVVWGKNYRQIRSRQTLGILVFAVILLIENGFAFYVYSLDPVLSVWFSEQVPNGPWVAMAAFHVLEAVAVAFLTYVTLD</sequence>
<dbReference type="Pfam" id="PF26119">
    <property type="entry name" value="DUF8036"/>
    <property type="match status" value="1"/>
</dbReference>
<organism evidence="2 3">
    <name type="scientific">Halosegnis longus</name>
    <dbReference type="NCBI Taxonomy" id="2216012"/>
    <lineage>
        <taxon>Archaea</taxon>
        <taxon>Methanobacteriati</taxon>
        <taxon>Methanobacteriota</taxon>
        <taxon>Stenosarchaea group</taxon>
        <taxon>Halobacteria</taxon>
        <taxon>Halobacteriales</taxon>
        <taxon>Natronomonadaceae</taxon>
        <taxon>Halosegnis</taxon>
    </lineage>
</organism>
<dbReference type="EMBL" id="RJJC01000001">
    <property type="protein sequence ID" value="RNJ26067.1"/>
    <property type="molecule type" value="Genomic_DNA"/>
</dbReference>
<dbReference type="InterPro" id="IPR058349">
    <property type="entry name" value="DUF8036"/>
</dbReference>
<feature type="transmembrane region" description="Helical" evidence="1">
    <location>
        <begin position="39"/>
        <end position="59"/>
    </location>
</feature>
<dbReference type="RefSeq" id="WP_123123951.1">
    <property type="nucleotide sequence ID" value="NZ_RJJC01000001.1"/>
</dbReference>
<protein>
    <submittedName>
        <fullName evidence="2">Uncharacterized protein</fullName>
    </submittedName>
</protein>
<feature type="transmembrane region" description="Helical" evidence="1">
    <location>
        <begin position="6"/>
        <end position="27"/>
    </location>
</feature>
<dbReference type="AlphaFoldDB" id="A0AAJ4R897"/>